<name>A0A2A6DZ59_9BACL</name>
<dbReference type="Gene3D" id="2.115.10.20">
    <property type="entry name" value="Glycosyl hydrolase domain, family 43"/>
    <property type="match status" value="1"/>
</dbReference>
<evidence type="ECO:0000313" key="2">
    <source>
        <dbReference type="Proteomes" id="UP000243688"/>
    </source>
</evidence>
<dbReference type="EMBL" id="MOXJ01000021">
    <property type="protein sequence ID" value="PDO10044.1"/>
    <property type="molecule type" value="Genomic_DNA"/>
</dbReference>
<dbReference type="PANTHER" id="PTHR37036:SF2">
    <property type="entry name" value="DUF1861 FAMILY PROTEIN"/>
    <property type="match status" value="1"/>
</dbReference>
<dbReference type="Proteomes" id="UP000243688">
    <property type="component" value="Unassembled WGS sequence"/>
</dbReference>
<reference evidence="1 2" key="1">
    <citation type="submission" date="2016-12" db="EMBL/GenBank/DDBJ databases">
        <title>Candidatus Reconcilibacillus cellulovorans genome.</title>
        <authorList>
            <person name="Kolinko S."/>
            <person name="Wu Y.-W."/>
            <person name="Tachea F."/>
            <person name="Denzel E."/>
            <person name="Hiras J."/>
            <person name="Baecker N."/>
            <person name="Chan L.J."/>
            <person name="Eichorst S.A."/>
            <person name="Frey D."/>
            <person name="Adams P.D."/>
            <person name="Pray T."/>
            <person name="Tanjore D."/>
            <person name="Petzold C.J."/>
            <person name="Gladden J.M."/>
            <person name="Simmons B.A."/>
            <person name="Singer S.W."/>
        </authorList>
    </citation>
    <scope>NUCLEOTIDE SEQUENCE [LARGE SCALE GENOMIC DNA]</scope>
    <source>
        <strain evidence="1">JTherm</strain>
    </source>
</reference>
<dbReference type="InterPro" id="IPR015045">
    <property type="entry name" value="MPT-1-like_LmxM"/>
</dbReference>
<dbReference type="Pfam" id="PF08950">
    <property type="entry name" value="DUF1861"/>
    <property type="match status" value="1"/>
</dbReference>
<protein>
    <recommendedName>
        <fullName evidence="3">DUF1861 domain-containing protein</fullName>
    </recommendedName>
</protein>
<dbReference type="PANTHER" id="PTHR37036">
    <property type="match status" value="1"/>
</dbReference>
<dbReference type="AlphaFoldDB" id="A0A2A6DZ59"/>
<accession>A0A2A6DZ59</accession>
<proteinExistence type="predicted"/>
<sequence>MVPGKREAKPCRVLLQEYLATGQPVFHTVKLKFGGVGNKDVYNITAPFIDEGEPVIAGRVEDRDSESSQVMFFVERGGVWVPRDGAPTFELQDPFYSRIHGELIVGGVQTYPDPLVAGRMAWRTVFYRGERIVDLRPFLVGPDGMKDIRLVELADGSIGVFTRPQGQKGGRGKIGFTRIKALSELSAELIEQTPILENLFVDEEWGGANEAHLLANGLIGVLGHIACFDEVGHRHYYPMVFALNPETGGYTGIRLIAVRAMFLPGAMKRPDVEDVVFSGGLIRKPDGTADLYAGVSDAEAHRMTIPDPFLPYERGEEWA</sequence>
<comment type="caution">
    <text evidence="1">The sequence shown here is derived from an EMBL/GenBank/DDBJ whole genome shotgun (WGS) entry which is preliminary data.</text>
</comment>
<evidence type="ECO:0000313" key="1">
    <source>
        <dbReference type="EMBL" id="PDO10044.1"/>
    </source>
</evidence>
<gene>
    <name evidence="1" type="ORF">BLM47_09350</name>
</gene>
<dbReference type="InterPro" id="IPR023296">
    <property type="entry name" value="Glyco_hydro_beta-prop_sf"/>
</dbReference>
<dbReference type="SUPFAM" id="SSF75005">
    <property type="entry name" value="Arabinanase/levansucrase/invertase"/>
    <property type="match status" value="1"/>
</dbReference>
<organism evidence="1 2">
    <name type="scientific">Candidatus Reconcilbacillus cellulovorans</name>
    <dbReference type="NCBI Taxonomy" id="1906605"/>
    <lineage>
        <taxon>Bacteria</taxon>
        <taxon>Bacillati</taxon>
        <taxon>Bacillota</taxon>
        <taxon>Bacilli</taxon>
        <taxon>Bacillales</taxon>
        <taxon>Paenibacillaceae</taxon>
        <taxon>Candidatus Reconcilbacillus</taxon>
    </lineage>
</organism>
<evidence type="ECO:0008006" key="3">
    <source>
        <dbReference type="Google" id="ProtNLM"/>
    </source>
</evidence>